<reference evidence="1" key="1">
    <citation type="submission" date="2015-07" db="EMBL/GenBank/DDBJ databases">
        <title>MeaNS - Measles Nucleotide Surveillance Program.</title>
        <authorList>
            <person name="Tran T."/>
            <person name="Druce J."/>
        </authorList>
    </citation>
    <scope>NUCLEOTIDE SEQUENCE</scope>
    <source>
        <strain evidence="1">UCB-OBI-ISO-001</strain>
        <tissue evidence="1">Gonad</tissue>
    </source>
</reference>
<organism evidence="1">
    <name type="scientific">Octopus bimaculoides</name>
    <name type="common">California two-spotted octopus</name>
    <dbReference type="NCBI Taxonomy" id="37653"/>
    <lineage>
        <taxon>Eukaryota</taxon>
        <taxon>Metazoa</taxon>
        <taxon>Spiralia</taxon>
        <taxon>Lophotrochozoa</taxon>
        <taxon>Mollusca</taxon>
        <taxon>Cephalopoda</taxon>
        <taxon>Coleoidea</taxon>
        <taxon>Octopodiformes</taxon>
        <taxon>Octopoda</taxon>
        <taxon>Incirrata</taxon>
        <taxon>Octopodidae</taxon>
        <taxon>Octopus</taxon>
    </lineage>
</organism>
<name>A0A0L8I3S8_OCTBM</name>
<accession>A0A0L8I3S8</accession>
<gene>
    <name evidence="1" type="ORF">OCBIM_22037413mg</name>
</gene>
<dbReference type="AlphaFoldDB" id="A0A0L8I3S8"/>
<evidence type="ECO:0000313" key="1">
    <source>
        <dbReference type="EMBL" id="KOF95730.1"/>
    </source>
</evidence>
<proteinExistence type="predicted"/>
<protein>
    <submittedName>
        <fullName evidence="1">Uncharacterized protein</fullName>
    </submittedName>
</protein>
<sequence>MSINFFRFSDSACYCYYCCFLVSKISYRISFIEESLSMLIDVLVIDTHKKKKWL</sequence>
<dbReference type="EMBL" id="KQ416694">
    <property type="protein sequence ID" value="KOF95730.1"/>
    <property type="molecule type" value="Genomic_DNA"/>
</dbReference>